<gene>
    <name evidence="1" type="ORF">HPB50_015944</name>
</gene>
<dbReference type="EMBL" id="CM023487">
    <property type="protein sequence ID" value="KAH6926264.1"/>
    <property type="molecule type" value="Genomic_DNA"/>
</dbReference>
<protein>
    <submittedName>
        <fullName evidence="1">Uncharacterized protein</fullName>
    </submittedName>
</protein>
<dbReference type="Proteomes" id="UP000821845">
    <property type="component" value="Chromosome 7"/>
</dbReference>
<accession>A0ACB7RWQ1</accession>
<comment type="caution">
    <text evidence="1">The sequence shown here is derived from an EMBL/GenBank/DDBJ whole genome shotgun (WGS) entry which is preliminary data.</text>
</comment>
<sequence length="125" mass="14119">MLEQPNRALKQELSKLRAILVTRGSNVTSSHTHTKTADTKHASDGPLHLTNRAAAAASSWREYSDLQSENDPVTTYHVLISRYRESRRLFAVPHLKLSRVHAIHYSPSATDTHLHYARGQELDQP</sequence>
<proteinExistence type="predicted"/>
<organism evidence="1 2">
    <name type="scientific">Hyalomma asiaticum</name>
    <name type="common">Tick</name>
    <dbReference type="NCBI Taxonomy" id="266040"/>
    <lineage>
        <taxon>Eukaryota</taxon>
        <taxon>Metazoa</taxon>
        <taxon>Ecdysozoa</taxon>
        <taxon>Arthropoda</taxon>
        <taxon>Chelicerata</taxon>
        <taxon>Arachnida</taxon>
        <taxon>Acari</taxon>
        <taxon>Parasitiformes</taxon>
        <taxon>Ixodida</taxon>
        <taxon>Ixodoidea</taxon>
        <taxon>Ixodidae</taxon>
        <taxon>Hyalomminae</taxon>
        <taxon>Hyalomma</taxon>
    </lineage>
</organism>
<name>A0ACB7RWQ1_HYAAI</name>
<keyword evidence="2" id="KW-1185">Reference proteome</keyword>
<evidence type="ECO:0000313" key="2">
    <source>
        <dbReference type="Proteomes" id="UP000821845"/>
    </source>
</evidence>
<reference evidence="1" key="1">
    <citation type="submission" date="2020-05" db="EMBL/GenBank/DDBJ databases">
        <title>Large-scale comparative analyses of tick genomes elucidate their genetic diversity and vector capacities.</title>
        <authorList>
            <person name="Jia N."/>
            <person name="Wang J."/>
            <person name="Shi W."/>
            <person name="Du L."/>
            <person name="Sun Y."/>
            <person name="Zhan W."/>
            <person name="Jiang J."/>
            <person name="Wang Q."/>
            <person name="Zhang B."/>
            <person name="Ji P."/>
            <person name="Sakyi L.B."/>
            <person name="Cui X."/>
            <person name="Yuan T."/>
            <person name="Jiang B."/>
            <person name="Yang W."/>
            <person name="Lam T.T.-Y."/>
            <person name="Chang Q."/>
            <person name="Ding S."/>
            <person name="Wang X."/>
            <person name="Zhu J."/>
            <person name="Ruan X."/>
            <person name="Zhao L."/>
            <person name="Wei J."/>
            <person name="Que T."/>
            <person name="Du C."/>
            <person name="Cheng J."/>
            <person name="Dai P."/>
            <person name="Han X."/>
            <person name="Huang E."/>
            <person name="Gao Y."/>
            <person name="Liu J."/>
            <person name="Shao H."/>
            <person name="Ye R."/>
            <person name="Li L."/>
            <person name="Wei W."/>
            <person name="Wang X."/>
            <person name="Wang C."/>
            <person name="Yang T."/>
            <person name="Huo Q."/>
            <person name="Li W."/>
            <person name="Guo W."/>
            <person name="Chen H."/>
            <person name="Zhou L."/>
            <person name="Ni X."/>
            <person name="Tian J."/>
            <person name="Zhou Y."/>
            <person name="Sheng Y."/>
            <person name="Liu T."/>
            <person name="Pan Y."/>
            <person name="Xia L."/>
            <person name="Li J."/>
            <person name="Zhao F."/>
            <person name="Cao W."/>
        </authorList>
    </citation>
    <scope>NUCLEOTIDE SEQUENCE</scope>
    <source>
        <strain evidence="1">Hyas-2018</strain>
    </source>
</reference>
<evidence type="ECO:0000313" key="1">
    <source>
        <dbReference type="EMBL" id="KAH6926264.1"/>
    </source>
</evidence>